<dbReference type="EMBL" id="FOKI01000071">
    <property type="protein sequence ID" value="SFB46014.1"/>
    <property type="molecule type" value="Genomic_DNA"/>
</dbReference>
<protein>
    <submittedName>
        <fullName evidence="1">Uncharacterized protein</fullName>
    </submittedName>
</protein>
<name>A0A1I1B6P0_9CLOT</name>
<keyword evidence="2" id="KW-1185">Reference proteome</keyword>
<organism evidence="1 2">
    <name type="scientific">Clostridium frigidicarnis</name>
    <dbReference type="NCBI Taxonomy" id="84698"/>
    <lineage>
        <taxon>Bacteria</taxon>
        <taxon>Bacillati</taxon>
        <taxon>Bacillota</taxon>
        <taxon>Clostridia</taxon>
        <taxon>Eubacteriales</taxon>
        <taxon>Clostridiaceae</taxon>
        <taxon>Clostridium</taxon>
    </lineage>
</organism>
<dbReference type="OrthoDB" id="1912305at2"/>
<sequence length="94" mass="11119">MVNNDLRLYYKNQYELGCAIRDYIDAYFEDQVEDEELERNIASVIDANRDKFFKGNDIAQKPKQILGKTRLKVLTQILIKRGEWESEEDSSIKQ</sequence>
<dbReference type="NCBIfam" id="TIGR04540">
    <property type="entry name" value="CLB_0814_fam"/>
    <property type="match status" value="1"/>
</dbReference>
<evidence type="ECO:0000313" key="1">
    <source>
        <dbReference type="EMBL" id="SFB46014.1"/>
    </source>
</evidence>
<dbReference type="InterPro" id="IPR030902">
    <property type="entry name" value="CLB_0814_fam"/>
</dbReference>
<dbReference type="AlphaFoldDB" id="A0A1I1B6P0"/>
<accession>A0A1I1B6P0</accession>
<dbReference type="Proteomes" id="UP000198619">
    <property type="component" value="Unassembled WGS sequence"/>
</dbReference>
<proteinExistence type="predicted"/>
<gene>
    <name evidence="1" type="ORF">SAMN04488528_107110</name>
</gene>
<evidence type="ECO:0000313" key="2">
    <source>
        <dbReference type="Proteomes" id="UP000198619"/>
    </source>
</evidence>
<reference evidence="1 2" key="1">
    <citation type="submission" date="2016-10" db="EMBL/GenBank/DDBJ databases">
        <authorList>
            <person name="de Groot N.N."/>
        </authorList>
    </citation>
    <scope>NUCLEOTIDE SEQUENCE [LARGE SCALE GENOMIC DNA]</scope>
    <source>
        <strain evidence="1 2">DSM 12271</strain>
    </source>
</reference>
<dbReference type="STRING" id="84698.SAMN04488528_107110"/>
<dbReference type="RefSeq" id="WP_090043265.1">
    <property type="nucleotide sequence ID" value="NZ_FOKI01000071.1"/>
</dbReference>